<keyword evidence="1" id="KW-0472">Membrane</keyword>
<evidence type="ECO:0000313" key="2">
    <source>
        <dbReference type="EMBL" id="KAK0441521.1"/>
    </source>
</evidence>
<dbReference type="EMBL" id="JAUEPS010000069">
    <property type="protein sequence ID" value="KAK0441521.1"/>
    <property type="molecule type" value="Genomic_DNA"/>
</dbReference>
<protein>
    <submittedName>
        <fullName evidence="2">Uncharacterized protein</fullName>
    </submittedName>
</protein>
<dbReference type="AlphaFoldDB" id="A0AA39JGV6"/>
<dbReference type="PANTHER" id="PTHR35179">
    <property type="entry name" value="PROTEIN CBG02620"/>
    <property type="match status" value="1"/>
</dbReference>
<evidence type="ECO:0000313" key="3">
    <source>
        <dbReference type="Proteomes" id="UP001175211"/>
    </source>
</evidence>
<keyword evidence="3" id="KW-1185">Reference proteome</keyword>
<dbReference type="PANTHER" id="PTHR35179:SF2">
    <property type="entry name" value="START DOMAIN-CONTAINING PROTEIN"/>
    <property type="match status" value="1"/>
</dbReference>
<evidence type="ECO:0000256" key="1">
    <source>
        <dbReference type="SAM" id="Phobius"/>
    </source>
</evidence>
<feature type="transmembrane region" description="Helical" evidence="1">
    <location>
        <begin position="74"/>
        <end position="93"/>
    </location>
</feature>
<comment type="caution">
    <text evidence="2">The sequence shown here is derived from an EMBL/GenBank/DDBJ whole genome shotgun (WGS) entry which is preliminary data.</text>
</comment>
<keyword evidence="1" id="KW-1133">Transmembrane helix</keyword>
<gene>
    <name evidence="2" type="ORF">EV420DRAFT_1579886</name>
</gene>
<name>A0AA39JGV6_ARMTA</name>
<keyword evidence="1" id="KW-0812">Transmembrane</keyword>
<dbReference type="RefSeq" id="XP_060324026.1">
    <property type="nucleotide sequence ID" value="XM_060474604.1"/>
</dbReference>
<organism evidence="2 3">
    <name type="scientific">Armillaria tabescens</name>
    <name type="common">Ringless honey mushroom</name>
    <name type="synonym">Agaricus tabescens</name>
    <dbReference type="NCBI Taxonomy" id="1929756"/>
    <lineage>
        <taxon>Eukaryota</taxon>
        <taxon>Fungi</taxon>
        <taxon>Dikarya</taxon>
        <taxon>Basidiomycota</taxon>
        <taxon>Agaricomycotina</taxon>
        <taxon>Agaricomycetes</taxon>
        <taxon>Agaricomycetidae</taxon>
        <taxon>Agaricales</taxon>
        <taxon>Marasmiineae</taxon>
        <taxon>Physalacriaceae</taxon>
        <taxon>Desarmillaria</taxon>
    </lineage>
</organism>
<sequence length="118" mass="13954">MKHLDFIYSETGIPAHLQINTTYISLNHWYDRFEKSVYLLLDLFLNLLFIHKVKTRLIQHGLKKYDKVMSSNQYIIIIFVGMDVLLLGVTALGNQFVYCQVRFDDTESNCRTEPDRYT</sequence>
<dbReference type="Proteomes" id="UP001175211">
    <property type="component" value="Unassembled WGS sequence"/>
</dbReference>
<accession>A0AA39JGV6</accession>
<proteinExistence type="predicted"/>
<reference evidence="2" key="1">
    <citation type="submission" date="2023-06" db="EMBL/GenBank/DDBJ databases">
        <authorList>
            <consortium name="Lawrence Berkeley National Laboratory"/>
            <person name="Ahrendt S."/>
            <person name="Sahu N."/>
            <person name="Indic B."/>
            <person name="Wong-Bajracharya J."/>
            <person name="Merenyi Z."/>
            <person name="Ke H.-M."/>
            <person name="Monk M."/>
            <person name="Kocsube S."/>
            <person name="Drula E."/>
            <person name="Lipzen A."/>
            <person name="Balint B."/>
            <person name="Henrissat B."/>
            <person name="Andreopoulos B."/>
            <person name="Martin F.M."/>
            <person name="Harder C.B."/>
            <person name="Rigling D."/>
            <person name="Ford K.L."/>
            <person name="Foster G.D."/>
            <person name="Pangilinan J."/>
            <person name="Papanicolaou A."/>
            <person name="Barry K."/>
            <person name="LaButti K."/>
            <person name="Viragh M."/>
            <person name="Koriabine M."/>
            <person name="Yan M."/>
            <person name="Riley R."/>
            <person name="Champramary S."/>
            <person name="Plett K.L."/>
            <person name="Tsai I.J."/>
            <person name="Slot J."/>
            <person name="Sipos G."/>
            <person name="Plett J."/>
            <person name="Nagy L.G."/>
            <person name="Grigoriev I.V."/>
        </authorList>
    </citation>
    <scope>NUCLEOTIDE SEQUENCE</scope>
    <source>
        <strain evidence="2">CCBAS 213</strain>
    </source>
</reference>
<dbReference type="GeneID" id="85358152"/>
<feature type="transmembrane region" description="Helical" evidence="1">
    <location>
        <begin position="36"/>
        <end position="53"/>
    </location>
</feature>